<dbReference type="AlphaFoldDB" id="A0A7J0DY09"/>
<feature type="compositionally biased region" description="Gly residues" evidence="1">
    <location>
        <begin position="52"/>
        <end position="65"/>
    </location>
</feature>
<dbReference type="EMBL" id="BJWL01000430">
    <property type="protein sequence ID" value="GFS43941.1"/>
    <property type="molecule type" value="Genomic_DNA"/>
</dbReference>
<keyword evidence="3" id="KW-1185">Reference proteome</keyword>
<comment type="caution">
    <text evidence="2">The sequence shown here is derived from an EMBL/GenBank/DDBJ whole genome shotgun (WGS) entry which is preliminary data.</text>
</comment>
<sequence length="99" mass="11070">MPWWYGSGLDDMTSSSWRKLRSSAAAALVAEQTPLNRMRDKREKMRRALAAIGGGRGSPAVGRGGAAATEEERMKEREERKRSERGVDLSETHNSNFNF</sequence>
<evidence type="ECO:0000256" key="1">
    <source>
        <dbReference type="SAM" id="MobiDB-lite"/>
    </source>
</evidence>
<evidence type="ECO:0000313" key="2">
    <source>
        <dbReference type="EMBL" id="GFS43941.1"/>
    </source>
</evidence>
<name>A0A7J0DY09_9ERIC</name>
<evidence type="ECO:0000313" key="3">
    <source>
        <dbReference type="Proteomes" id="UP000585474"/>
    </source>
</evidence>
<gene>
    <name evidence="2" type="ORF">Acr_00g0087840</name>
</gene>
<organism evidence="2 3">
    <name type="scientific">Actinidia rufa</name>
    <dbReference type="NCBI Taxonomy" id="165716"/>
    <lineage>
        <taxon>Eukaryota</taxon>
        <taxon>Viridiplantae</taxon>
        <taxon>Streptophyta</taxon>
        <taxon>Embryophyta</taxon>
        <taxon>Tracheophyta</taxon>
        <taxon>Spermatophyta</taxon>
        <taxon>Magnoliopsida</taxon>
        <taxon>eudicotyledons</taxon>
        <taxon>Gunneridae</taxon>
        <taxon>Pentapetalae</taxon>
        <taxon>asterids</taxon>
        <taxon>Ericales</taxon>
        <taxon>Actinidiaceae</taxon>
        <taxon>Actinidia</taxon>
    </lineage>
</organism>
<proteinExistence type="predicted"/>
<accession>A0A7J0DY09</accession>
<dbReference type="Proteomes" id="UP000585474">
    <property type="component" value="Unassembled WGS sequence"/>
</dbReference>
<feature type="compositionally biased region" description="Basic and acidic residues" evidence="1">
    <location>
        <begin position="70"/>
        <end position="91"/>
    </location>
</feature>
<protein>
    <submittedName>
        <fullName evidence="2">Uncharacterized protein</fullName>
    </submittedName>
</protein>
<reference evidence="3" key="1">
    <citation type="submission" date="2019-07" db="EMBL/GenBank/DDBJ databases">
        <title>De Novo Assembly of kiwifruit Actinidia rufa.</title>
        <authorList>
            <person name="Sugita-Konishi S."/>
            <person name="Sato K."/>
            <person name="Mori E."/>
            <person name="Abe Y."/>
            <person name="Kisaki G."/>
            <person name="Hamano K."/>
            <person name="Suezawa K."/>
            <person name="Otani M."/>
            <person name="Fukuda T."/>
            <person name="Manabe T."/>
            <person name="Gomi K."/>
            <person name="Tabuchi M."/>
            <person name="Akimitsu K."/>
            <person name="Kataoka I."/>
        </authorList>
    </citation>
    <scope>NUCLEOTIDE SEQUENCE [LARGE SCALE GENOMIC DNA]</scope>
    <source>
        <strain evidence="3">cv. Fuchu</strain>
    </source>
</reference>
<feature type="region of interest" description="Disordered" evidence="1">
    <location>
        <begin position="50"/>
        <end position="99"/>
    </location>
</feature>